<keyword evidence="3" id="KW-1185">Reference proteome</keyword>
<dbReference type="Proteomes" id="UP000821866">
    <property type="component" value="Chromosome 11"/>
</dbReference>
<organism evidence="2 3">
    <name type="scientific">Rhipicephalus microplus</name>
    <name type="common">Cattle tick</name>
    <name type="synonym">Boophilus microplus</name>
    <dbReference type="NCBI Taxonomy" id="6941"/>
    <lineage>
        <taxon>Eukaryota</taxon>
        <taxon>Metazoa</taxon>
        <taxon>Ecdysozoa</taxon>
        <taxon>Arthropoda</taxon>
        <taxon>Chelicerata</taxon>
        <taxon>Arachnida</taxon>
        <taxon>Acari</taxon>
        <taxon>Parasitiformes</taxon>
        <taxon>Ixodida</taxon>
        <taxon>Ixodoidea</taxon>
        <taxon>Ixodidae</taxon>
        <taxon>Rhipicephalinae</taxon>
        <taxon>Rhipicephalus</taxon>
        <taxon>Boophilus</taxon>
    </lineage>
</organism>
<reference evidence="2" key="2">
    <citation type="submission" date="2021-09" db="EMBL/GenBank/DDBJ databases">
        <authorList>
            <person name="Jia N."/>
            <person name="Wang J."/>
            <person name="Shi W."/>
            <person name="Du L."/>
            <person name="Sun Y."/>
            <person name="Zhan W."/>
            <person name="Jiang J."/>
            <person name="Wang Q."/>
            <person name="Zhang B."/>
            <person name="Ji P."/>
            <person name="Sakyi L.B."/>
            <person name="Cui X."/>
            <person name="Yuan T."/>
            <person name="Jiang B."/>
            <person name="Yang W."/>
            <person name="Lam T.T.-Y."/>
            <person name="Chang Q."/>
            <person name="Ding S."/>
            <person name="Wang X."/>
            <person name="Zhu J."/>
            <person name="Ruan X."/>
            <person name="Zhao L."/>
            <person name="Wei J."/>
            <person name="Que T."/>
            <person name="Du C."/>
            <person name="Cheng J."/>
            <person name="Dai P."/>
            <person name="Han X."/>
            <person name="Huang E."/>
            <person name="Gao Y."/>
            <person name="Liu J."/>
            <person name="Shao H."/>
            <person name="Ye R."/>
            <person name="Li L."/>
            <person name="Wei W."/>
            <person name="Wang X."/>
            <person name="Wang C."/>
            <person name="Huo Q."/>
            <person name="Li W."/>
            <person name="Guo W."/>
            <person name="Chen H."/>
            <person name="Chen S."/>
            <person name="Zhou L."/>
            <person name="Zhou L."/>
            <person name="Ni X."/>
            <person name="Tian J."/>
            <person name="Zhou Y."/>
            <person name="Sheng Y."/>
            <person name="Liu T."/>
            <person name="Pan Y."/>
            <person name="Xia L."/>
            <person name="Li J."/>
            <person name="Zhao F."/>
            <person name="Cao W."/>
        </authorList>
    </citation>
    <scope>NUCLEOTIDE SEQUENCE</scope>
    <source>
        <strain evidence="2">Rmic-2018</strain>
        <tissue evidence="2">Larvae</tissue>
    </source>
</reference>
<comment type="caution">
    <text evidence="2">The sequence shown here is derived from an EMBL/GenBank/DDBJ whole genome shotgun (WGS) entry which is preliminary data.</text>
</comment>
<dbReference type="AlphaFoldDB" id="A0A9J6EPJ1"/>
<sequence length="283" mass="32354">MQTVVVPKCKRKRKRTPKQSFGFESTSRGPHNMASNVETNLRELLVHLRMQQEADPGKRMSTDAGNARQGLDLQCLSKVKYIAAPRTNPNDKCKRVSTDKCNISPSKSAEGEDSFTADEAFMNDDPERKLAELDETDTMKQLRDVLWQNASSEENDYFASSDRFQHPRQNQPGPLYKISWTTPQDFKLYTKTCIRLCTITAPTTKTTFTTTSPPRHRLMYEEKTRAFLLGARPRPKPAPHRRYALLPTKAEEKLRALLKQLPGECTRGVNQKHPDPRPRSDHV</sequence>
<feature type="compositionally biased region" description="Basic and acidic residues" evidence="1">
    <location>
        <begin position="272"/>
        <end position="283"/>
    </location>
</feature>
<feature type="region of interest" description="Disordered" evidence="1">
    <location>
        <begin position="1"/>
        <end position="34"/>
    </location>
</feature>
<dbReference type="EMBL" id="JABSTU010000003">
    <property type="protein sequence ID" value="KAH8036111.1"/>
    <property type="molecule type" value="Genomic_DNA"/>
</dbReference>
<protein>
    <submittedName>
        <fullName evidence="2">Uncharacterized protein</fullName>
    </submittedName>
</protein>
<evidence type="ECO:0000313" key="2">
    <source>
        <dbReference type="EMBL" id="KAH8036111.1"/>
    </source>
</evidence>
<evidence type="ECO:0000313" key="3">
    <source>
        <dbReference type="Proteomes" id="UP000821866"/>
    </source>
</evidence>
<name>A0A9J6EPJ1_RHIMP</name>
<evidence type="ECO:0000256" key="1">
    <source>
        <dbReference type="SAM" id="MobiDB-lite"/>
    </source>
</evidence>
<feature type="compositionally biased region" description="Polar residues" evidence="1">
    <location>
        <begin position="22"/>
        <end position="34"/>
    </location>
</feature>
<feature type="region of interest" description="Disordered" evidence="1">
    <location>
        <begin position="90"/>
        <end position="113"/>
    </location>
</feature>
<accession>A0A9J6EPJ1</accession>
<feature type="region of interest" description="Disordered" evidence="1">
    <location>
        <begin position="261"/>
        <end position="283"/>
    </location>
</feature>
<proteinExistence type="predicted"/>
<feature type="compositionally biased region" description="Basic residues" evidence="1">
    <location>
        <begin position="8"/>
        <end position="17"/>
    </location>
</feature>
<gene>
    <name evidence="2" type="ORF">HPB51_017922</name>
</gene>
<reference evidence="2" key="1">
    <citation type="journal article" date="2020" name="Cell">
        <title>Large-Scale Comparative Analyses of Tick Genomes Elucidate Their Genetic Diversity and Vector Capacities.</title>
        <authorList>
            <consortium name="Tick Genome and Microbiome Consortium (TIGMIC)"/>
            <person name="Jia N."/>
            <person name="Wang J."/>
            <person name="Shi W."/>
            <person name="Du L."/>
            <person name="Sun Y."/>
            <person name="Zhan W."/>
            <person name="Jiang J.F."/>
            <person name="Wang Q."/>
            <person name="Zhang B."/>
            <person name="Ji P."/>
            <person name="Bell-Sakyi L."/>
            <person name="Cui X.M."/>
            <person name="Yuan T.T."/>
            <person name="Jiang B.G."/>
            <person name="Yang W.F."/>
            <person name="Lam T.T."/>
            <person name="Chang Q.C."/>
            <person name="Ding S.J."/>
            <person name="Wang X.J."/>
            <person name="Zhu J.G."/>
            <person name="Ruan X.D."/>
            <person name="Zhao L."/>
            <person name="Wei J.T."/>
            <person name="Ye R.Z."/>
            <person name="Que T.C."/>
            <person name="Du C.H."/>
            <person name="Zhou Y.H."/>
            <person name="Cheng J.X."/>
            <person name="Dai P.F."/>
            <person name="Guo W.B."/>
            <person name="Han X.H."/>
            <person name="Huang E.J."/>
            <person name="Li L.F."/>
            <person name="Wei W."/>
            <person name="Gao Y.C."/>
            <person name="Liu J.Z."/>
            <person name="Shao H.Z."/>
            <person name="Wang X."/>
            <person name="Wang C.C."/>
            <person name="Yang T.C."/>
            <person name="Huo Q.B."/>
            <person name="Li W."/>
            <person name="Chen H.Y."/>
            <person name="Chen S.E."/>
            <person name="Zhou L.G."/>
            <person name="Ni X.B."/>
            <person name="Tian J.H."/>
            <person name="Sheng Y."/>
            <person name="Liu T."/>
            <person name="Pan Y.S."/>
            <person name="Xia L.Y."/>
            <person name="Li J."/>
            <person name="Zhao F."/>
            <person name="Cao W.C."/>
        </authorList>
    </citation>
    <scope>NUCLEOTIDE SEQUENCE</scope>
    <source>
        <strain evidence="2">Rmic-2018</strain>
    </source>
</reference>